<organism evidence="1 2">
    <name type="scientific">Sphingobacterium lactis</name>
    <dbReference type="NCBI Taxonomy" id="797291"/>
    <lineage>
        <taxon>Bacteria</taxon>
        <taxon>Pseudomonadati</taxon>
        <taxon>Bacteroidota</taxon>
        <taxon>Sphingobacteriia</taxon>
        <taxon>Sphingobacteriales</taxon>
        <taxon>Sphingobacteriaceae</taxon>
        <taxon>Sphingobacterium</taxon>
    </lineage>
</organism>
<protein>
    <recommendedName>
        <fullName evidence="3">Glycolipid-binding</fullName>
    </recommendedName>
</protein>
<dbReference type="EMBL" id="FNUT01000003">
    <property type="protein sequence ID" value="SEF87209.1"/>
    <property type="molecule type" value="Genomic_DNA"/>
</dbReference>
<evidence type="ECO:0000313" key="1">
    <source>
        <dbReference type="EMBL" id="SEF87209.1"/>
    </source>
</evidence>
<proteinExistence type="predicted"/>
<dbReference type="SUPFAM" id="SSF159275">
    <property type="entry name" value="PA1994-like"/>
    <property type="match status" value="1"/>
</dbReference>
<reference evidence="2" key="1">
    <citation type="submission" date="2016-10" db="EMBL/GenBank/DDBJ databases">
        <authorList>
            <person name="Varghese N."/>
            <person name="Submissions S."/>
        </authorList>
    </citation>
    <scope>NUCLEOTIDE SEQUENCE [LARGE SCALE GENOMIC DNA]</scope>
    <source>
        <strain evidence="2">DSM 22361</strain>
    </source>
</reference>
<dbReference type="Pfam" id="PF06475">
    <property type="entry name" value="Glycolipid_bind"/>
    <property type="match status" value="1"/>
</dbReference>
<sequence>MKTIIWKSTYYESLEYMQWKKEAELNIFQSTVIGLKDDNHWLLQYQVITDLQWNLRSFQLHAMVNAVDWVVEGQFIHGKWSINGQERSEFENLKFIDISLTPFTNSLPIQQLNLQLGEEEPIEVMYIDVVHKELSRVQQSYVKLDKETVRYANVPKDFQAHITIDEEGLVVDYPGLFVREW</sequence>
<gene>
    <name evidence="1" type="ORF">SAMN05421877_103146</name>
</gene>
<keyword evidence="2" id="KW-1185">Reference proteome</keyword>
<name>A0A1H5VIQ6_9SPHI</name>
<dbReference type="OrthoDB" id="9814791at2"/>
<dbReference type="AlphaFoldDB" id="A0A1H5VIQ6"/>
<accession>A0A1H5VIQ6</accession>
<evidence type="ECO:0008006" key="3">
    <source>
        <dbReference type="Google" id="ProtNLM"/>
    </source>
</evidence>
<dbReference type="Proteomes" id="UP000236731">
    <property type="component" value="Unassembled WGS sequence"/>
</dbReference>
<evidence type="ECO:0000313" key="2">
    <source>
        <dbReference type="Proteomes" id="UP000236731"/>
    </source>
</evidence>
<dbReference type="RefSeq" id="WP_103905521.1">
    <property type="nucleotide sequence ID" value="NZ_CP049246.1"/>
</dbReference>
<dbReference type="InterPro" id="IPR009467">
    <property type="entry name" value="Glycolipid-bd_prot_put"/>
</dbReference>